<dbReference type="AlphaFoldDB" id="A0A2P2QXQ1"/>
<name>A0A2P2QXQ1_RHIMU</name>
<organism evidence="1">
    <name type="scientific">Rhizophora mucronata</name>
    <name type="common">Asiatic mangrove</name>
    <dbReference type="NCBI Taxonomy" id="61149"/>
    <lineage>
        <taxon>Eukaryota</taxon>
        <taxon>Viridiplantae</taxon>
        <taxon>Streptophyta</taxon>
        <taxon>Embryophyta</taxon>
        <taxon>Tracheophyta</taxon>
        <taxon>Spermatophyta</taxon>
        <taxon>Magnoliopsida</taxon>
        <taxon>eudicotyledons</taxon>
        <taxon>Gunneridae</taxon>
        <taxon>Pentapetalae</taxon>
        <taxon>rosids</taxon>
        <taxon>fabids</taxon>
        <taxon>Malpighiales</taxon>
        <taxon>Rhizophoraceae</taxon>
        <taxon>Rhizophora</taxon>
    </lineage>
</organism>
<sequence length="48" mass="5509">MAYVTFAFTRNLAGDRSNRHAIFGKKHNTGLKVGGRDWAPRLPTFWMD</sequence>
<protein>
    <submittedName>
        <fullName evidence="1">Uncharacterized protein</fullName>
    </submittedName>
</protein>
<dbReference type="EMBL" id="GGEC01091243">
    <property type="protein sequence ID" value="MBX71727.1"/>
    <property type="molecule type" value="Transcribed_RNA"/>
</dbReference>
<accession>A0A2P2QXQ1</accession>
<proteinExistence type="predicted"/>
<reference evidence="1" key="1">
    <citation type="submission" date="2018-02" db="EMBL/GenBank/DDBJ databases">
        <title>Rhizophora mucronata_Transcriptome.</title>
        <authorList>
            <person name="Meera S.P."/>
            <person name="Sreeshan A."/>
            <person name="Augustine A."/>
        </authorList>
    </citation>
    <scope>NUCLEOTIDE SEQUENCE</scope>
    <source>
        <tissue evidence="1">Leaf</tissue>
    </source>
</reference>
<evidence type="ECO:0000313" key="1">
    <source>
        <dbReference type="EMBL" id="MBX71727.1"/>
    </source>
</evidence>